<feature type="transmembrane region" description="Helical" evidence="7">
    <location>
        <begin position="269"/>
        <end position="291"/>
    </location>
</feature>
<dbReference type="PANTHER" id="PTHR30572">
    <property type="entry name" value="MEMBRANE COMPONENT OF TRANSPORTER-RELATED"/>
    <property type="match status" value="1"/>
</dbReference>
<dbReference type="GO" id="GO:0005524">
    <property type="term" value="F:ATP binding"/>
    <property type="evidence" value="ECO:0007669"/>
    <property type="project" value="UniProtKB-KW"/>
</dbReference>
<evidence type="ECO:0000259" key="9">
    <source>
        <dbReference type="Pfam" id="PF12704"/>
    </source>
</evidence>
<evidence type="ECO:0000256" key="1">
    <source>
        <dbReference type="ARBA" id="ARBA00004651"/>
    </source>
</evidence>
<keyword evidence="2" id="KW-1003">Cell membrane</keyword>
<evidence type="ECO:0000256" key="4">
    <source>
        <dbReference type="ARBA" id="ARBA00022989"/>
    </source>
</evidence>
<keyword evidence="3 7" id="KW-0812">Transmembrane</keyword>
<dbReference type="EMBL" id="JQCP01000004">
    <property type="protein sequence ID" value="KRO01497.1"/>
    <property type="molecule type" value="Genomic_DNA"/>
</dbReference>
<comment type="similarity">
    <text evidence="6">Belongs to the ABC-4 integral membrane protein family.</text>
</comment>
<organism evidence="10 11">
    <name type="scientific">Lancefieldella rimae</name>
    <dbReference type="NCBI Taxonomy" id="1383"/>
    <lineage>
        <taxon>Bacteria</taxon>
        <taxon>Bacillati</taxon>
        <taxon>Actinomycetota</taxon>
        <taxon>Coriobacteriia</taxon>
        <taxon>Coriobacteriales</taxon>
        <taxon>Atopobiaceae</taxon>
        <taxon>Lancefieldella</taxon>
    </lineage>
</organism>
<feature type="domain" description="ABC3 transporter permease C-terminal" evidence="8">
    <location>
        <begin position="274"/>
        <end position="394"/>
    </location>
</feature>
<evidence type="ECO:0000313" key="10">
    <source>
        <dbReference type="EMBL" id="KRO01497.1"/>
    </source>
</evidence>
<reference evidence="10 11" key="1">
    <citation type="journal article" date="2015" name="Genome Announc.">
        <title>Expanding the biotechnology potential of lactobacilli through comparative genomics of 213 strains and associated genera.</title>
        <authorList>
            <person name="Sun Z."/>
            <person name="Harris H.M."/>
            <person name="McCann A."/>
            <person name="Guo C."/>
            <person name="Argimon S."/>
            <person name="Zhang W."/>
            <person name="Yang X."/>
            <person name="Jeffery I.B."/>
            <person name="Cooney J.C."/>
            <person name="Kagawa T.F."/>
            <person name="Liu W."/>
            <person name="Song Y."/>
            <person name="Salvetti E."/>
            <person name="Wrobel A."/>
            <person name="Rasinkangas P."/>
            <person name="Parkhill J."/>
            <person name="Rea M.C."/>
            <person name="O'Sullivan O."/>
            <person name="Ritari J."/>
            <person name="Douillard F.P."/>
            <person name="Paul Ross R."/>
            <person name="Yang R."/>
            <person name="Briner A.E."/>
            <person name="Felis G.E."/>
            <person name="de Vos W.M."/>
            <person name="Barrangou R."/>
            <person name="Klaenhammer T.R."/>
            <person name="Caufield P.W."/>
            <person name="Cui Y."/>
            <person name="Zhang H."/>
            <person name="O'Toole P.W."/>
        </authorList>
    </citation>
    <scope>NUCLEOTIDE SEQUENCE [LARGE SCALE GENOMIC DNA]</scope>
    <source>
        <strain evidence="10 11">DSM 7090</strain>
    </source>
</reference>
<dbReference type="Proteomes" id="UP000051927">
    <property type="component" value="Unassembled WGS sequence"/>
</dbReference>
<keyword evidence="4 7" id="KW-1133">Transmembrane helix</keyword>
<dbReference type="InterPro" id="IPR003838">
    <property type="entry name" value="ABC3_permease_C"/>
</dbReference>
<feature type="transmembrane region" description="Helical" evidence="7">
    <location>
        <begin position="21"/>
        <end position="42"/>
    </location>
</feature>
<dbReference type="PANTHER" id="PTHR30572:SF4">
    <property type="entry name" value="ABC TRANSPORTER PERMEASE YTRF"/>
    <property type="match status" value="1"/>
</dbReference>
<dbReference type="InterPro" id="IPR025857">
    <property type="entry name" value="MacB_PCD"/>
</dbReference>
<evidence type="ECO:0000259" key="8">
    <source>
        <dbReference type="Pfam" id="PF02687"/>
    </source>
</evidence>
<protein>
    <submittedName>
        <fullName evidence="10">Macrolide export ATP-binding permease protein MacB</fullName>
    </submittedName>
</protein>
<comment type="caution">
    <text evidence="10">The sequence shown here is derived from an EMBL/GenBank/DDBJ whole genome shotgun (WGS) entry which is preliminary data.</text>
</comment>
<dbReference type="Pfam" id="PF12704">
    <property type="entry name" value="MacB_PCD"/>
    <property type="match status" value="1"/>
</dbReference>
<feature type="transmembrane region" description="Helical" evidence="7">
    <location>
        <begin position="323"/>
        <end position="345"/>
    </location>
</feature>
<dbReference type="Pfam" id="PF02687">
    <property type="entry name" value="FtsX"/>
    <property type="match status" value="1"/>
</dbReference>
<dbReference type="GeneID" id="84904856"/>
<evidence type="ECO:0000256" key="5">
    <source>
        <dbReference type="ARBA" id="ARBA00023136"/>
    </source>
</evidence>
<feature type="domain" description="MacB-like periplasmic core" evidence="9">
    <location>
        <begin position="21"/>
        <end position="231"/>
    </location>
</feature>
<gene>
    <name evidence="10" type="ORF">IV60_GL001368</name>
</gene>
<keyword evidence="10" id="KW-0547">Nucleotide-binding</keyword>
<evidence type="ECO:0000256" key="2">
    <source>
        <dbReference type="ARBA" id="ARBA00022475"/>
    </source>
</evidence>
<dbReference type="InterPro" id="IPR050250">
    <property type="entry name" value="Macrolide_Exporter_MacB"/>
</dbReference>
<proteinExistence type="inferred from homology"/>
<keyword evidence="10" id="KW-0067">ATP-binding</keyword>
<keyword evidence="11" id="KW-1185">Reference proteome</keyword>
<keyword evidence="5 7" id="KW-0472">Membrane</keyword>
<evidence type="ECO:0000313" key="11">
    <source>
        <dbReference type="Proteomes" id="UP000051927"/>
    </source>
</evidence>
<sequence>MRLRDLLHETLSAFNANRARSLLTVLGIVIGISAVIAMTALIDGIKYSLVGSLGLNQSRMVSIYAWPDRGVTQQDLDQLAMSVPGYEFVTGIDSSAGRIDSIEKQFDTQIIGCQPEYFTAMGFKASAGSLFSQSDVDNVAKNVVLDRVAAEKLYGSEKDAIGKTVRIDDNTYTVIGVCDSGQRMGGGNDTLLCYLPYSTFTTRVSGTKTISQIFGYARENVDMKSLADQTKAWLFDWFAIPEGEDDRVYVMTLSSIIDQLNSTMASFQILVTAIASISLLVGGIGIMNMMLTNVTERIREIGLRKALGARAADITKQFLCESILLCISGGVIGVALGYAGALALAGSASTLMHLETAITPIITPSIVAVTSGICIGIGLVFGWWPARRAAKLNPIESLRYQ</sequence>
<dbReference type="RefSeq" id="WP_003149733.1">
    <property type="nucleotide sequence ID" value="NZ_JQCP01000004.1"/>
</dbReference>
<accession>A0ABR5PYJ5</accession>
<feature type="transmembrane region" description="Helical" evidence="7">
    <location>
        <begin position="357"/>
        <end position="384"/>
    </location>
</feature>
<evidence type="ECO:0000256" key="7">
    <source>
        <dbReference type="SAM" id="Phobius"/>
    </source>
</evidence>
<evidence type="ECO:0000256" key="3">
    <source>
        <dbReference type="ARBA" id="ARBA00022692"/>
    </source>
</evidence>
<comment type="subcellular location">
    <subcellularLocation>
        <location evidence="1">Cell membrane</location>
        <topology evidence="1">Multi-pass membrane protein</topology>
    </subcellularLocation>
</comment>
<name>A0ABR5PYJ5_9ACTN</name>
<evidence type="ECO:0000256" key="6">
    <source>
        <dbReference type="ARBA" id="ARBA00038076"/>
    </source>
</evidence>